<evidence type="ECO:0000313" key="3">
    <source>
        <dbReference type="Proteomes" id="UP000000763"/>
    </source>
</evidence>
<reference evidence="3" key="1">
    <citation type="journal article" date="2005" name="Nature">
        <title>The map-based sequence of the rice genome.</title>
        <authorList>
            <consortium name="International rice genome sequencing project (IRGSP)"/>
            <person name="Matsumoto T."/>
            <person name="Wu J."/>
            <person name="Kanamori H."/>
            <person name="Katayose Y."/>
            <person name="Fujisawa M."/>
            <person name="Namiki N."/>
            <person name="Mizuno H."/>
            <person name="Yamamoto K."/>
            <person name="Antonio B.A."/>
            <person name="Baba T."/>
            <person name="Sakata K."/>
            <person name="Nagamura Y."/>
            <person name="Aoki H."/>
            <person name="Arikawa K."/>
            <person name="Arita K."/>
            <person name="Bito T."/>
            <person name="Chiden Y."/>
            <person name="Fujitsuka N."/>
            <person name="Fukunaka R."/>
            <person name="Hamada M."/>
            <person name="Harada C."/>
            <person name="Hayashi A."/>
            <person name="Hijishita S."/>
            <person name="Honda M."/>
            <person name="Hosokawa S."/>
            <person name="Ichikawa Y."/>
            <person name="Idonuma A."/>
            <person name="Iijima M."/>
            <person name="Ikeda M."/>
            <person name="Ikeno M."/>
            <person name="Ito K."/>
            <person name="Ito S."/>
            <person name="Ito T."/>
            <person name="Ito Y."/>
            <person name="Ito Y."/>
            <person name="Iwabuchi A."/>
            <person name="Kamiya K."/>
            <person name="Karasawa W."/>
            <person name="Kurita K."/>
            <person name="Katagiri S."/>
            <person name="Kikuta A."/>
            <person name="Kobayashi H."/>
            <person name="Kobayashi N."/>
            <person name="Machita K."/>
            <person name="Maehara T."/>
            <person name="Masukawa M."/>
            <person name="Mizubayashi T."/>
            <person name="Mukai Y."/>
            <person name="Nagasaki H."/>
            <person name="Nagata Y."/>
            <person name="Naito S."/>
            <person name="Nakashima M."/>
            <person name="Nakama Y."/>
            <person name="Nakamichi Y."/>
            <person name="Nakamura M."/>
            <person name="Meguro A."/>
            <person name="Negishi M."/>
            <person name="Ohta I."/>
            <person name="Ohta T."/>
            <person name="Okamoto M."/>
            <person name="Ono N."/>
            <person name="Saji S."/>
            <person name="Sakaguchi M."/>
            <person name="Sakai K."/>
            <person name="Shibata M."/>
            <person name="Shimokawa T."/>
            <person name="Song J."/>
            <person name="Takazaki Y."/>
            <person name="Terasawa K."/>
            <person name="Tsugane M."/>
            <person name="Tsuji K."/>
            <person name="Ueda S."/>
            <person name="Waki K."/>
            <person name="Yamagata H."/>
            <person name="Yamamoto M."/>
            <person name="Yamamoto S."/>
            <person name="Yamane H."/>
            <person name="Yoshiki S."/>
            <person name="Yoshihara R."/>
            <person name="Yukawa K."/>
            <person name="Zhong H."/>
            <person name="Yano M."/>
            <person name="Yuan Q."/>
            <person name="Ouyang S."/>
            <person name="Liu J."/>
            <person name="Jones K.M."/>
            <person name="Gansberger K."/>
            <person name="Moffat K."/>
            <person name="Hill J."/>
            <person name="Bera J."/>
            <person name="Fadrosh D."/>
            <person name="Jin S."/>
            <person name="Johri S."/>
            <person name="Kim M."/>
            <person name="Overton L."/>
            <person name="Reardon M."/>
            <person name="Tsitrin T."/>
            <person name="Vuong H."/>
            <person name="Weaver B."/>
            <person name="Ciecko A."/>
            <person name="Tallon L."/>
            <person name="Jackson J."/>
            <person name="Pai G."/>
            <person name="Aken S.V."/>
            <person name="Utterback T."/>
            <person name="Reidmuller S."/>
            <person name="Feldblyum T."/>
            <person name="Hsiao J."/>
            <person name="Zismann V."/>
            <person name="Iobst S."/>
            <person name="de Vazeille A.R."/>
            <person name="Buell C.R."/>
            <person name="Ying K."/>
            <person name="Li Y."/>
            <person name="Lu T."/>
            <person name="Huang Y."/>
            <person name="Zhao Q."/>
            <person name="Feng Q."/>
            <person name="Zhang L."/>
            <person name="Zhu J."/>
            <person name="Weng Q."/>
            <person name="Mu J."/>
            <person name="Lu Y."/>
            <person name="Fan D."/>
            <person name="Liu Y."/>
            <person name="Guan J."/>
            <person name="Zhang Y."/>
            <person name="Yu S."/>
            <person name="Liu X."/>
            <person name="Zhang Y."/>
            <person name="Hong G."/>
            <person name="Han B."/>
            <person name="Choisne N."/>
            <person name="Demange N."/>
            <person name="Orjeda G."/>
            <person name="Samain S."/>
            <person name="Cattolico L."/>
            <person name="Pelletier E."/>
            <person name="Couloux A."/>
            <person name="Segurens B."/>
            <person name="Wincker P."/>
            <person name="D'Hont A."/>
            <person name="Scarpelli C."/>
            <person name="Weissenbach J."/>
            <person name="Salanoubat M."/>
            <person name="Quetier F."/>
            <person name="Yu Y."/>
            <person name="Kim H.R."/>
            <person name="Rambo T."/>
            <person name="Currie J."/>
            <person name="Collura K."/>
            <person name="Luo M."/>
            <person name="Yang T."/>
            <person name="Ammiraju J.S.S."/>
            <person name="Engler F."/>
            <person name="Soderlund C."/>
            <person name="Wing R.A."/>
            <person name="Palmer L.E."/>
            <person name="de la Bastide M."/>
            <person name="Spiegel L."/>
            <person name="Nascimento L."/>
            <person name="Zutavern T."/>
            <person name="O'Shaughnessy A."/>
            <person name="Dike S."/>
            <person name="Dedhia N."/>
            <person name="Preston R."/>
            <person name="Balija V."/>
            <person name="McCombie W.R."/>
            <person name="Chow T."/>
            <person name="Chen H."/>
            <person name="Chung M."/>
            <person name="Chen C."/>
            <person name="Shaw J."/>
            <person name="Wu H."/>
            <person name="Hsiao K."/>
            <person name="Chao Y."/>
            <person name="Chu M."/>
            <person name="Cheng C."/>
            <person name="Hour A."/>
            <person name="Lee P."/>
            <person name="Lin S."/>
            <person name="Lin Y."/>
            <person name="Liou J."/>
            <person name="Liu S."/>
            <person name="Hsing Y."/>
            <person name="Raghuvanshi S."/>
            <person name="Mohanty A."/>
            <person name="Bharti A.K."/>
            <person name="Gaur A."/>
            <person name="Gupta V."/>
            <person name="Kumar D."/>
            <person name="Ravi V."/>
            <person name="Vij S."/>
            <person name="Kapur A."/>
            <person name="Khurana P."/>
            <person name="Khurana P."/>
            <person name="Khurana J.P."/>
            <person name="Tyagi A.K."/>
            <person name="Gaikwad K."/>
            <person name="Singh A."/>
            <person name="Dalal V."/>
            <person name="Srivastava S."/>
            <person name="Dixit A."/>
            <person name="Pal A.K."/>
            <person name="Ghazi I.A."/>
            <person name="Yadav M."/>
            <person name="Pandit A."/>
            <person name="Bhargava A."/>
            <person name="Sureshbabu K."/>
            <person name="Batra K."/>
            <person name="Sharma T.R."/>
            <person name="Mohapatra T."/>
            <person name="Singh N.K."/>
            <person name="Messing J."/>
            <person name="Nelson A.B."/>
            <person name="Fuks G."/>
            <person name="Kavchok S."/>
            <person name="Keizer G."/>
            <person name="Linton E."/>
            <person name="Llaca V."/>
            <person name="Song R."/>
            <person name="Tanyolac B."/>
            <person name="Young S."/>
            <person name="Ho-Il K."/>
            <person name="Hahn J.H."/>
            <person name="Sangsakoo G."/>
            <person name="Vanavichit A."/>
            <person name="de Mattos Luiz.A.T."/>
            <person name="Zimmer P.D."/>
            <person name="Malone G."/>
            <person name="Dellagostin O."/>
            <person name="de Oliveira A.C."/>
            <person name="Bevan M."/>
            <person name="Bancroft I."/>
            <person name="Minx P."/>
            <person name="Cordum H."/>
            <person name="Wilson R."/>
            <person name="Cheng Z."/>
            <person name="Jin W."/>
            <person name="Jiang J."/>
            <person name="Leong S.A."/>
            <person name="Iwama H."/>
            <person name="Gojobori T."/>
            <person name="Itoh T."/>
            <person name="Niimura Y."/>
            <person name="Fujii Y."/>
            <person name="Habara T."/>
            <person name="Sakai H."/>
            <person name="Sato Y."/>
            <person name="Wilson G."/>
            <person name="Kumar K."/>
            <person name="McCouch S."/>
            <person name="Juretic N."/>
            <person name="Hoen D."/>
            <person name="Wright S."/>
            <person name="Bruskiewich R."/>
            <person name="Bureau T."/>
            <person name="Miyao A."/>
            <person name="Hirochika H."/>
            <person name="Nishikawa T."/>
            <person name="Kadowaki K."/>
            <person name="Sugiura M."/>
            <person name="Burr B."/>
            <person name="Sasaki T."/>
        </authorList>
    </citation>
    <scope>NUCLEOTIDE SEQUENCE [LARGE SCALE GENOMIC DNA]</scope>
    <source>
        <strain evidence="3">cv. Nipponbare</strain>
    </source>
</reference>
<feature type="compositionally biased region" description="Basic and acidic residues" evidence="1">
    <location>
        <begin position="58"/>
        <end position="76"/>
    </location>
</feature>
<proteinExistence type="predicted"/>
<dbReference type="Proteomes" id="UP000000763">
    <property type="component" value="Chromosome 8"/>
</dbReference>
<dbReference type="EMBL" id="AP004654">
    <property type="protein sequence ID" value="BAD33179.1"/>
    <property type="molecule type" value="Genomic_DNA"/>
</dbReference>
<reference evidence="3" key="2">
    <citation type="journal article" date="2008" name="Nucleic Acids Res.">
        <title>The rice annotation project database (RAP-DB): 2008 update.</title>
        <authorList>
            <consortium name="The rice annotation project (RAP)"/>
        </authorList>
    </citation>
    <scope>GENOME REANNOTATION</scope>
    <source>
        <strain evidence="3">cv. Nipponbare</strain>
    </source>
</reference>
<sequence>MHYHAGRGAVTMGRWHGSDLSGLRLGKRRKTMRPKSPSRVLRTHRLSRCLAMNGGGETEGRQWRGGGERNGRRNRWEGALVK</sequence>
<evidence type="ECO:0000256" key="1">
    <source>
        <dbReference type="SAM" id="MobiDB-lite"/>
    </source>
</evidence>
<organism evidence="2 3">
    <name type="scientific">Oryza sativa subsp. japonica</name>
    <name type="common">Rice</name>
    <dbReference type="NCBI Taxonomy" id="39947"/>
    <lineage>
        <taxon>Eukaryota</taxon>
        <taxon>Viridiplantae</taxon>
        <taxon>Streptophyta</taxon>
        <taxon>Embryophyta</taxon>
        <taxon>Tracheophyta</taxon>
        <taxon>Spermatophyta</taxon>
        <taxon>Magnoliopsida</taxon>
        <taxon>Liliopsida</taxon>
        <taxon>Poales</taxon>
        <taxon>Poaceae</taxon>
        <taxon>BOP clade</taxon>
        <taxon>Oryzoideae</taxon>
        <taxon>Oryzeae</taxon>
        <taxon>Oryzinae</taxon>
        <taxon>Oryza</taxon>
        <taxon>Oryza sativa</taxon>
    </lineage>
</organism>
<name>Q69U47_ORYSJ</name>
<feature type="region of interest" description="Disordered" evidence="1">
    <location>
        <begin position="1"/>
        <end position="82"/>
    </location>
</feature>
<dbReference type="AlphaFoldDB" id="Q69U47"/>
<evidence type="ECO:0000313" key="2">
    <source>
        <dbReference type="EMBL" id="BAD33179.1"/>
    </source>
</evidence>
<gene>
    <name evidence="2" type="primary">P0015C07.44</name>
</gene>
<protein>
    <submittedName>
        <fullName evidence="2">Uncharacterized protein</fullName>
    </submittedName>
</protein>
<accession>Q69U47</accession>